<dbReference type="PANTHER" id="PTHR28617:SF1">
    <property type="entry name" value="CILIA- AND FLAGELLA-ASSOCIATED PROTEIN 77"/>
    <property type="match status" value="1"/>
</dbReference>
<dbReference type="Pfam" id="PF14825">
    <property type="entry name" value="CFAP77"/>
    <property type="match status" value="1"/>
</dbReference>
<reference evidence="1" key="1">
    <citation type="submission" date="2020-04" db="EMBL/GenBank/DDBJ databases">
        <authorList>
            <person name="Alioto T."/>
            <person name="Alioto T."/>
            <person name="Gomez Garrido J."/>
        </authorList>
    </citation>
    <scope>NUCLEOTIDE SEQUENCE</scope>
    <source>
        <strain evidence="1">A484AB</strain>
    </source>
</reference>
<dbReference type="Proteomes" id="UP001152795">
    <property type="component" value="Unassembled WGS sequence"/>
</dbReference>
<dbReference type="PANTHER" id="PTHR28617">
    <property type="entry name" value="CILIA- AND FLAGELLA-ASSOCIATED PROTEIN 77"/>
    <property type="match status" value="1"/>
</dbReference>
<sequence length="240" mass="27176">MTTLGIQRESLLNNPLLQKSELGRPLKRCFTLPPDGFTYGRPNLYTGNGAAGALCSWNVVRPSAATQPQERDFVKLNKMAVQAGLTSAPEQYQFRATHDVKVSSASKDRSLNKLKKIPPSMVFGVPTRPSTPVFDLLAHKYQEKWIEERRRAEEALRAKQDQKKRVGRDIYETRASLLRKHQPQVDGTPLWHMKKFEKISPKLETFRTSEAKTQAFKHHGSDSTSRKGVFGHGLYETAKT</sequence>
<dbReference type="AlphaFoldDB" id="A0A7D9KX04"/>
<dbReference type="InterPro" id="IPR029147">
    <property type="entry name" value="CFAP77"/>
</dbReference>
<proteinExistence type="predicted"/>
<name>A0A7D9KX04_PARCT</name>
<gene>
    <name evidence="1" type="ORF">PACLA_8A060383</name>
</gene>
<evidence type="ECO:0000313" key="1">
    <source>
        <dbReference type="EMBL" id="CAB4021232.1"/>
    </source>
</evidence>
<accession>A0A7D9KX04</accession>
<dbReference type="OrthoDB" id="532484at2759"/>
<evidence type="ECO:0000313" key="2">
    <source>
        <dbReference type="Proteomes" id="UP001152795"/>
    </source>
</evidence>
<keyword evidence="2" id="KW-1185">Reference proteome</keyword>
<protein>
    <submittedName>
        <fullName evidence="1">Uncharacterized protein</fullName>
    </submittedName>
</protein>
<organism evidence="1 2">
    <name type="scientific">Paramuricea clavata</name>
    <name type="common">Red gorgonian</name>
    <name type="synonym">Violescent sea-whip</name>
    <dbReference type="NCBI Taxonomy" id="317549"/>
    <lineage>
        <taxon>Eukaryota</taxon>
        <taxon>Metazoa</taxon>
        <taxon>Cnidaria</taxon>
        <taxon>Anthozoa</taxon>
        <taxon>Octocorallia</taxon>
        <taxon>Malacalcyonacea</taxon>
        <taxon>Plexauridae</taxon>
        <taxon>Paramuricea</taxon>
    </lineage>
</organism>
<dbReference type="EMBL" id="CACRXK020011329">
    <property type="protein sequence ID" value="CAB4021232.1"/>
    <property type="molecule type" value="Genomic_DNA"/>
</dbReference>
<comment type="caution">
    <text evidence="1">The sequence shown here is derived from an EMBL/GenBank/DDBJ whole genome shotgun (WGS) entry which is preliminary data.</text>
</comment>